<keyword evidence="1" id="KW-0378">Hydrolase</keyword>
<protein>
    <submittedName>
        <fullName evidence="1">P-loop containing nucleoside triphosphate hydrolase protein</fullName>
    </submittedName>
</protein>
<accession>A0ACB7V1Z4</accession>
<name>A0ACB7V1Z4_DIOAL</name>
<keyword evidence="2" id="KW-1185">Reference proteome</keyword>
<gene>
    <name evidence="1" type="ORF">IHE45_12G046900</name>
</gene>
<reference evidence="2" key="1">
    <citation type="journal article" date="2022" name="Nat. Commun.">
        <title>Chromosome evolution and the genetic basis of agronomically important traits in greater yam.</title>
        <authorList>
            <person name="Bredeson J.V."/>
            <person name="Lyons J.B."/>
            <person name="Oniyinde I.O."/>
            <person name="Okereke N.R."/>
            <person name="Kolade O."/>
            <person name="Nnabue I."/>
            <person name="Nwadili C.O."/>
            <person name="Hribova E."/>
            <person name="Parker M."/>
            <person name="Nwogha J."/>
            <person name="Shu S."/>
            <person name="Carlson J."/>
            <person name="Kariba R."/>
            <person name="Muthemba S."/>
            <person name="Knop K."/>
            <person name="Barton G.J."/>
            <person name="Sherwood A.V."/>
            <person name="Lopez-Montes A."/>
            <person name="Asiedu R."/>
            <person name="Jamnadass R."/>
            <person name="Muchugi A."/>
            <person name="Goodstein D."/>
            <person name="Egesi C.N."/>
            <person name="Featherston J."/>
            <person name="Asfaw A."/>
            <person name="Simpson G.G."/>
            <person name="Dolezel J."/>
            <person name="Hendre P.S."/>
            <person name="Van Deynze A."/>
            <person name="Kumar P.L."/>
            <person name="Obidiegwu J.E."/>
            <person name="Bhattacharjee R."/>
            <person name="Rokhsar D.S."/>
        </authorList>
    </citation>
    <scope>NUCLEOTIDE SEQUENCE [LARGE SCALE GENOMIC DNA]</scope>
    <source>
        <strain evidence="2">cv. TDa95/00328</strain>
    </source>
</reference>
<organism evidence="1 2">
    <name type="scientific">Dioscorea alata</name>
    <name type="common">Purple yam</name>
    <dbReference type="NCBI Taxonomy" id="55571"/>
    <lineage>
        <taxon>Eukaryota</taxon>
        <taxon>Viridiplantae</taxon>
        <taxon>Streptophyta</taxon>
        <taxon>Embryophyta</taxon>
        <taxon>Tracheophyta</taxon>
        <taxon>Spermatophyta</taxon>
        <taxon>Magnoliopsida</taxon>
        <taxon>Liliopsida</taxon>
        <taxon>Dioscoreales</taxon>
        <taxon>Dioscoreaceae</taxon>
        <taxon>Dioscorea</taxon>
    </lineage>
</organism>
<proteinExistence type="predicted"/>
<dbReference type="EMBL" id="CM037022">
    <property type="protein sequence ID" value="KAH7667250.1"/>
    <property type="molecule type" value="Genomic_DNA"/>
</dbReference>
<sequence>MSAFLFKISKRSSVPLRMVLVLFVTIFGVFVFTVCIKQITIENKSNNIALTTEKERSHCNLHASAQEELPQIHFPQPKTYSRGECSCNPVRFFVLFSMQRSGSGWFETLLNSHPNISSHGEIFSVKERRINISSIIKTLDSVYNLDWFSSASKNECVAAVGFKWMLNQGVFDNHKEILDYFNLKGVSVTFLFRRNLLRRLISVLANDYDRHAKQLNGIHKSHVHTKQEAEVLAQFKPVINTTALIANLRSVERTMTDCLLLFRSTHHKILYYEDIVKNHKELVQIQEFLGVPVRKLLSRQVKIHLRPPSEQIMNWKDVYIMLNGTHLLRSWGSSLLHLDKTRQNE</sequence>
<evidence type="ECO:0000313" key="2">
    <source>
        <dbReference type="Proteomes" id="UP000827976"/>
    </source>
</evidence>
<evidence type="ECO:0000313" key="1">
    <source>
        <dbReference type="EMBL" id="KAH7667250.1"/>
    </source>
</evidence>
<dbReference type="Proteomes" id="UP000827976">
    <property type="component" value="Chromosome 12"/>
</dbReference>
<comment type="caution">
    <text evidence="1">The sequence shown here is derived from an EMBL/GenBank/DDBJ whole genome shotgun (WGS) entry which is preliminary data.</text>
</comment>